<evidence type="ECO:0000256" key="2">
    <source>
        <dbReference type="ARBA" id="ARBA00022692"/>
    </source>
</evidence>
<evidence type="ECO:0000256" key="1">
    <source>
        <dbReference type="ARBA" id="ARBA00004141"/>
    </source>
</evidence>
<dbReference type="EMBL" id="JAATHJ010000006">
    <property type="protein sequence ID" value="NJP37075.1"/>
    <property type="molecule type" value="Genomic_DNA"/>
</dbReference>
<sequence length="121" mass="13485">MSEKNSPPVSSSGLTQNTAATLSYVLGFITGLIFLFLEKDNKFIRFHAMQSIVISVAFLILNTVLSFIPIIGWILAPLLAPVGLVIWILCMVKAYKGEWYEFPWAGKFAREQVDKMSAQGQ</sequence>
<feature type="transmembrane region" description="Helical" evidence="5">
    <location>
        <begin position="49"/>
        <end position="68"/>
    </location>
</feature>
<evidence type="ECO:0000256" key="5">
    <source>
        <dbReference type="SAM" id="Phobius"/>
    </source>
</evidence>
<keyword evidence="2 5" id="KW-0812">Transmembrane</keyword>
<dbReference type="RefSeq" id="WP_168005377.1">
    <property type="nucleotide sequence ID" value="NZ_JAATHJ010000006.1"/>
</dbReference>
<evidence type="ECO:0000256" key="4">
    <source>
        <dbReference type="ARBA" id="ARBA00023136"/>
    </source>
</evidence>
<accession>A0A969TU85</accession>
<keyword evidence="3 5" id="KW-1133">Transmembrane helix</keyword>
<comment type="subcellular location">
    <subcellularLocation>
        <location evidence="1">Membrane</location>
        <topology evidence="1">Multi-pass membrane protein</topology>
    </subcellularLocation>
</comment>
<feature type="transmembrane region" description="Helical" evidence="5">
    <location>
        <begin position="74"/>
        <end position="92"/>
    </location>
</feature>
<feature type="transmembrane region" description="Helical" evidence="5">
    <location>
        <begin position="20"/>
        <end position="37"/>
    </location>
</feature>
<protein>
    <submittedName>
        <fullName evidence="6">DUF4870 domain-containing protein</fullName>
    </submittedName>
</protein>
<dbReference type="InterPro" id="IPR019109">
    <property type="entry name" value="MamF_MmsF"/>
</dbReference>
<keyword evidence="7" id="KW-1185">Reference proteome</keyword>
<comment type="caution">
    <text evidence="6">The sequence shown here is derived from an EMBL/GenBank/DDBJ whole genome shotgun (WGS) entry which is preliminary data.</text>
</comment>
<evidence type="ECO:0000313" key="6">
    <source>
        <dbReference type="EMBL" id="NJP37075.1"/>
    </source>
</evidence>
<dbReference type="PANTHER" id="PTHR36460:SF1">
    <property type="entry name" value="UPF0132 DOMAIN PROTEIN (AFU_ORTHOLOGUE AFUA_3G10255)"/>
    <property type="match status" value="1"/>
</dbReference>
<dbReference type="AlphaFoldDB" id="A0A969TU85"/>
<dbReference type="Proteomes" id="UP000752012">
    <property type="component" value="Unassembled WGS sequence"/>
</dbReference>
<reference evidence="6 7" key="1">
    <citation type="submission" date="2020-03" db="EMBL/GenBank/DDBJ databases">
        <title>Assessment of the enzymatic potential of alkaline-tolerant lipase obtained from Bacillus luteus H11 (technogenic soil) for the bioremediation of saline soils contaminated with petroleum substances.</title>
        <authorList>
            <person name="Kalwasinska A."/>
        </authorList>
    </citation>
    <scope>NUCLEOTIDE SEQUENCE [LARGE SCALE GENOMIC DNA]</scope>
    <source>
        <strain evidence="6 7">H11</strain>
    </source>
</reference>
<dbReference type="GO" id="GO:0016020">
    <property type="term" value="C:membrane"/>
    <property type="evidence" value="ECO:0007669"/>
    <property type="project" value="UniProtKB-SubCell"/>
</dbReference>
<keyword evidence="4 5" id="KW-0472">Membrane</keyword>
<dbReference type="Pfam" id="PF09685">
    <property type="entry name" value="MamF_MmsF"/>
    <property type="match status" value="1"/>
</dbReference>
<dbReference type="PANTHER" id="PTHR36460">
    <property type="entry name" value="UPF0132 DOMAIN PROTEIN (AFU_ORTHOLOGUE AFUA_3G10255)"/>
    <property type="match status" value="1"/>
</dbReference>
<evidence type="ECO:0000313" key="7">
    <source>
        <dbReference type="Proteomes" id="UP000752012"/>
    </source>
</evidence>
<organism evidence="6 7">
    <name type="scientific">Alkalicoccus luteus</name>
    <dbReference type="NCBI Taxonomy" id="1237094"/>
    <lineage>
        <taxon>Bacteria</taxon>
        <taxon>Bacillati</taxon>
        <taxon>Bacillota</taxon>
        <taxon>Bacilli</taxon>
        <taxon>Bacillales</taxon>
        <taxon>Bacillaceae</taxon>
        <taxon>Alkalicoccus</taxon>
    </lineage>
</organism>
<gene>
    <name evidence="6" type="ORF">HCN83_05675</name>
</gene>
<evidence type="ECO:0000256" key="3">
    <source>
        <dbReference type="ARBA" id="ARBA00022989"/>
    </source>
</evidence>
<proteinExistence type="predicted"/>
<name>A0A969TU85_9BACI</name>